<evidence type="ECO:0000313" key="1">
    <source>
        <dbReference type="EMBL" id="NGP89248.1"/>
    </source>
</evidence>
<comment type="caution">
    <text evidence="1">The sequence shown here is derived from an EMBL/GenBank/DDBJ whole genome shotgun (WGS) entry which is preliminary data.</text>
</comment>
<dbReference type="GO" id="GO:0005737">
    <property type="term" value="C:cytoplasm"/>
    <property type="evidence" value="ECO:0007669"/>
    <property type="project" value="TreeGrafter"/>
</dbReference>
<organism evidence="1 2">
    <name type="scientific">Fodinibius halophilus</name>
    <dbReference type="NCBI Taxonomy" id="1736908"/>
    <lineage>
        <taxon>Bacteria</taxon>
        <taxon>Pseudomonadati</taxon>
        <taxon>Balneolota</taxon>
        <taxon>Balneolia</taxon>
        <taxon>Balneolales</taxon>
        <taxon>Balneolaceae</taxon>
        <taxon>Fodinibius</taxon>
    </lineage>
</organism>
<dbReference type="InterPro" id="IPR051783">
    <property type="entry name" value="NAD(P)-dependent_oxidoreduct"/>
</dbReference>
<dbReference type="PANTHER" id="PTHR48079:SF6">
    <property type="entry name" value="NAD(P)-BINDING DOMAIN-CONTAINING PROTEIN-RELATED"/>
    <property type="match status" value="1"/>
</dbReference>
<dbReference type="EMBL" id="JAALLS010000017">
    <property type="protein sequence ID" value="NGP89248.1"/>
    <property type="molecule type" value="Genomic_DNA"/>
</dbReference>
<dbReference type="PANTHER" id="PTHR48079">
    <property type="entry name" value="PROTEIN YEEZ"/>
    <property type="match status" value="1"/>
</dbReference>
<reference evidence="1 2" key="1">
    <citation type="submission" date="2020-02" db="EMBL/GenBank/DDBJ databases">
        <title>Aliifodinibius halophilus 2W32, complete genome.</title>
        <authorList>
            <person name="Li Y."/>
            <person name="Wu S."/>
        </authorList>
    </citation>
    <scope>NUCLEOTIDE SEQUENCE [LARGE SCALE GENOMIC DNA]</scope>
    <source>
        <strain evidence="1 2">2W32</strain>
    </source>
</reference>
<accession>A0A6M1SZC8</accession>
<name>A0A6M1SZC8_9BACT</name>
<dbReference type="CDD" id="cd05266">
    <property type="entry name" value="SDR_a4"/>
    <property type="match status" value="1"/>
</dbReference>
<dbReference type="RefSeq" id="WP_165269787.1">
    <property type="nucleotide sequence ID" value="NZ_JAALLS010000017.1"/>
</dbReference>
<dbReference type="SUPFAM" id="SSF51735">
    <property type="entry name" value="NAD(P)-binding Rossmann-fold domains"/>
    <property type="match status" value="1"/>
</dbReference>
<sequence length="271" mass="30243">MTISILGCGWLGLPLAEHLRDKKHLIKGSTTSEEKVELLKGKKIIPFLLKLEPNLNCNNCDDFWDSDLLVLNIPPGRGRDNIVEYHLRQIKSIVKKINGSPVERLIFISSTSVYPPKPGIVAEPDTEEGNAKRPSGNALLKAEKLLMKQDSFDTTVIRFGGLYGYDRNPANFLAGRKNVSGGNAPVNLIHRDDCIGIIDRIINKDIRGEIFNGVSDGHPPKNMYYPAAARAMDLEPPTFEENDSKNHKVVSNKKVTEVLGYKFKHPNPMDF</sequence>
<dbReference type="InterPro" id="IPR036291">
    <property type="entry name" value="NAD(P)-bd_dom_sf"/>
</dbReference>
<protein>
    <submittedName>
        <fullName evidence="1">SDR family oxidoreductase</fullName>
    </submittedName>
</protein>
<dbReference type="Proteomes" id="UP000479132">
    <property type="component" value="Unassembled WGS sequence"/>
</dbReference>
<dbReference type="GO" id="GO:0004029">
    <property type="term" value="F:aldehyde dehydrogenase (NAD+) activity"/>
    <property type="evidence" value="ECO:0007669"/>
    <property type="project" value="TreeGrafter"/>
</dbReference>
<dbReference type="AlphaFoldDB" id="A0A6M1SZC8"/>
<keyword evidence="2" id="KW-1185">Reference proteome</keyword>
<gene>
    <name evidence="1" type="ORF">G3569_12885</name>
</gene>
<evidence type="ECO:0000313" key="2">
    <source>
        <dbReference type="Proteomes" id="UP000479132"/>
    </source>
</evidence>
<dbReference type="Gene3D" id="3.40.50.720">
    <property type="entry name" value="NAD(P)-binding Rossmann-like Domain"/>
    <property type="match status" value="1"/>
</dbReference>
<proteinExistence type="predicted"/>